<feature type="domain" description="NAD-dependent epimerase/dehydratase" evidence="1">
    <location>
        <begin position="4"/>
        <end position="220"/>
    </location>
</feature>
<organism evidence="2 3">
    <name type="scientific">Salana multivorans</name>
    <dbReference type="NCBI Taxonomy" id="120377"/>
    <lineage>
        <taxon>Bacteria</taxon>
        <taxon>Bacillati</taxon>
        <taxon>Actinomycetota</taxon>
        <taxon>Actinomycetes</taxon>
        <taxon>Micrococcales</taxon>
        <taxon>Beutenbergiaceae</taxon>
        <taxon>Salana</taxon>
    </lineage>
</organism>
<dbReference type="PANTHER" id="PTHR48079">
    <property type="entry name" value="PROTEIN YEEZ"/>
    <property type="match status" value="1"/>
</dbReference>
<sequence>MRLLVLGGTGYLSALVAREALARGHSVACVTRGRGGRLPDGVDALVWDRLVPAPDDVRAALADLAPEIVIDVVTTPLAVRNALDALASSAPGAHWTYVSSVSVYADHSAPTGTATPRHAPLPDALAPPATAAEYGGMKAASEDAVRERPGAEPAGTLVVRPGLLGGPGDETGRLAYWPAHALAAATDGDPRLLVPGDPEARAQVLDARDLATFLVDSAEARRTGTLDAVGTPTAWADVVAALEHAVGTRLDARRRSDSELLAADVRPWAGPRSLPMWLGGDADLAGMQRWPGEEAIAAGLAPRPLAATLADVAAWLRAAPGAAVTGLTRAEELAVLDAGTG</sequence>
<dbReference type="InterPro" id="IPR036291">
    <property type="entry name" value="NAD(P)-bd_dom_sf"/>
</dbReference>
<dbReference type="GO" id="GO:0005737">
    <property type="term" value="C:cytoplasm"/>
    <property type="evidence" value="ECO:0007669"/>
    <property type="project" value="TreeGrafter"/>
</dbReference>
<dbReference type="Pfam" id="PF01370">
    <property type="entry name" value="Epimerase"/>
    <property type="match status" value="1"/>
</dbReference>
<dbReference type="InterPro" id="IPR001509">
    <property type="entry name" value="Epimerase_deHydtase"/>
</dbReference>
<evidence type="ECO:0000259" key="1">
    <source>
        <dbReference type="Pfam" id="PF01370"/>
    </source>
</evidence>
<gene>
    <name evidence="2" type="ORF">EDD28_0141</name>
</gene>
<dbReference type="Proteomes" id="UP000275356">
    <property type="component" value="Unassembled WGS sequence"/>
</dbReference>
<dbReference type="OrthoDB" id="7941246at2"/>
<dbReference type="SUPFAM" id="SSF51735">
    <property type="entry name" value="NAD(P)-binding Rossmann-fold domains"/>
    <property type="match status" value="1"/>
</dbReference>
<reference evidence="2 3" key="1">
    <citation type="submission" date="2018-11" db="EMBL/GenBank/DDBJ databases">
        <title>Sequencing the genomes of 1000 actinobacteria strains.</title>
        <authorList>
            <person name="Klenk H.-P."/>
        </authorList>
    </citation>
    <scope>NUCLEOTIDE SEQUENCE [LARGE SCALE GENOMIC DNA]</scope>
    <source>
        <strain evidence="2 3">DSM 13521</strain>
    </source>
</reference>
<dbReference type="RefSeq" id="WP_123737878.1">
    <property type="nucleotide sequence ID" value="NZ_RKHQ01000001.1"/>
</dbReference>
<keyword evidence="3" id="KW-1185">Reference proteome</keyword>
<proteinExistence type="predicted"/>
<dbReference type="PANTHER" id="PTHR48079:SF6">
    <property type="entry name" value="NAD(P)-BINDING DOMAIN-CONTAINING PROTEIN-RELATED"/>
    <property type="match status" value="1"/>
</dbReference>
<accession>A0A3N2D737</accession>
<dbReference type="EMBL" id="RKHQ01000001">
    <property type="protein sequence ID" value="ROR95583.1"/>
    <property type="molecule type" value="Genomic_DNA"/>
</dbReference>
<dbReference type="Gene3D" id="3.40.50.720">
    <property type="entry name" value="NAD(P)-binding Rossmann-like Domain"/>
    <property type="match status" value="1"/>
</dbReference>
<dbReference type="InterPro" id="IPR051783">
    <property type="entry name" value="NAD(P)-dependent_oxidoreduct"/>
</dbReference>
<dbReference type="AlphaFoldDB" id="A0A3N2D737"/>
<evidence type="ECO:0000313" key="3">
    <source>
        <dbReference type="Proteomes" id="UP000275356"/>
    </source>
</evidence>
<comment type="caution">
    <text evidence="2">The sequence shown here is derived from an EMBL/GenBank/DDBJ whole genome shotgun (WGS) entry which is preliminary data.</text>
</comment>
<dbReference type="GO" id="GO:0004029">
    <property type="term" value="F:aldehyde dehydrogenase (NAD+) activity"/>
    <property type="evidence" value="ECO:0007669"/>
    <property type="project" value="TreeGrafter"/>
</dbReference>
<name>A0A3N2D737_9MICO</name>
<protein>
    <submittedName>
        <fullName evidence="2">Nucleoside-diphosphate-sugar epimerase</fullName>
    </submittedName>
</protein>
<evidence type="ECO:0000313" key="2">
    <source>
        <dbReference type="EMBL" id="ROR95583.1"/>
    </source>
</evidence>